<proteinExistence type="predicted"/>
<dbReference type="EMBL" id="QUSF01000008">
    <property type="protein sequence ID" value="RLW06954.1"/>
    <property type="molecule type" value="Genomic_DNA"/>
</dbReference>
<sequence>MITTDLVNSSFTNSSIYFESYFTSDNPTKERPLDANYRKCMTAQFRLFYSAQPSLSLGAKRNRAPMGMNI</sequence>
<accession>A0A3L8SRN3</accession>
<gene>
    <name evidence="1" type="ORF">DV515_00004126</name>
</gene>
<evidence type="ECO:0000313" key="1">
    <source>
        <dbReference type="EMBL" id="RLW06954.1"/>
    </source>
</evidence>
<organism evidence="1 2">
    <name type="scientific">Chloebia gouldiae</name>
    <name type="common">Gouldian finch</name>
    <name type="synonym">Erythrura gouldiae</name>
    <dbReference type="NCBI Taxonomy" id="44316"/>
    <lineage>
        <taxon>Eukaryota</taxon>
        <taxon>Metazoa</taxon>
        <taxon>Chordata</taxon>
        <taxon>Craniata</taxon>
        <taxon>Vertebrata</taxon>
        <taxon>Euteleostomi</taxon>
        <taxon>Archelosauria</taxon>
        <taxon>Archosauria</taxon>
        <taxon>Dinosauria</taxon>
        <taxon>Saurischia</taxon>
        <taxon>Theropoda</taxon>
        <taxon>Coelurosauria</taxon>
        <taxon>Aves</taxon>
        <taxon>Neognathae</taxon>
        <taxon>Neoaves</taxon>
        <taxon>Telluraves</taxon>
        <taxon>Australaves</taxon>
        <taxon>Passeriformes</taxon>
        <taxon>Passeroidea</taxon>
        <taxon>Passeridae</taxon>
        <taxon>Chloebia</taxon>
    </lineage>
</organism>
<evidence type="ECO:0000313" key="2">
    <source>
        <dbReference type="Proteomes" id="UP000276834"/>
    </source>
</evidence>
<comment type="caution">
    <text evidence="1">The sequence shown here is derived from an EMBL/GenBank/DDBJ whole genome shotgun (WGS) entry which is preliminary data.</text>
</comment>
<keyword evidence="2" id="KW-1185">Reference proteome</keyword>
<dbReference type="AlphaFoldDB" id="A0A3L8SRN3"/>
<reference evidence="1 2" key="1">
    <citation type="journal article" date="2018" name="Proc. R. Soc. B">
        <title>A non-coding region near Follistatin controls head colour polymorphism in the Gouldian finch.</title>
        <authorList>
            <person name="Toomey M.B."/>
            <person name="Marques C.I."/>
            <person name="Andrade P."/>
            <person name="Araujo P.M."/>
            <person name="Sabatino S."/>
            <person name="Gazda M.A."/>
            <person name="Afonso S."/>
            <person name="Lopes R.J."/>
            <person name="Corbo J.C."/>
            <person name="Carneiro M."/>
        </authorList>
    </citation>
    <scope>NUCLEOTIDE SEQUENCE [LARGE SCALE GENOMIC DNA]</scope>
    <source>
        <strain evidence="1">Red01</strain>
        <tissue evidence="1">Muscle</tissue>
    </source>
</reference>
<dbReference type="Proteomes" id="UP000276834">
    <property type="component" value="Unassembled WGS sequence"/>
</dbReference>
<name>A0A3L8SRN3_CHLGU</name>
<protein>
    <submittedName>
        <fullName evidence="1">Uncharacterized protein</fullName>
    </submittedName>
</protein>